<dbReference type="PRINTS" id="PR00040">
    <property type="entry name" value="HTHMERR"/>
</dbReference>
<dbReference type="GO" id="GO:0003677">
    <property type="term" value="F:DNA binding"/>
    <property type="evidence" value="ECO:0007669"/>
    <property type="project" value="UniProtKB-KW"/>
</dbReference>
<dbReference type="PROSITE" id="PS50937">
    <property type="entry name" value="HTH_MERR_2"/>
    <property type="match status" value="1"/>
</dbReference>
<dbReference type="EMBL" id="WBJX01000003">
    <property type="protein sequence ID" value="KAB1637540.1"/>
    <property type="molecule type" value="Genomic_DNA"/>
</dbReference>
<dbReference type="InterPro" id="IPR000551">
    <property type="entry name" value="MerR-type_HTH_dom"/>
</dbReference>
<accession>A0A7J5B0Z6</accession>
<dbReference type="InterPro" id="IPR009061">
    <property type="entry name" value="DNA-bd_dom_put_sf"/>
</dbReference>
<dbReference type="PANTHER" id="PTHR30204:SF93">
    <property type="entry name" value="HTH MERR-TYPE DOMAIN-CONTAINING PROTEIN"/>
    <property type="match status" value="1"/>
</dbReference>
<reference evidence="3 4" key="1">
    <citation type="submission" date="2019-09" db="EMBL/GenBank/DDBJ databases">
        <title>Phylogeny of genus Pseudoclavibacter and closely related genus.</title>
        <authorList>
            <person name="Li Y."/>
        </authorList>
    </citation>
    <scope>NUCLEOTIDE SEQUENCE [LARGE SCALE GENOMIC DNA]</scope>
    <source>
        <strain evidence="3 4">THG-MD12</strain>
    </source>
</reference>
<dbReference type="SMART" id="SM00422">
    <property type="entry name" value="HTH_MERR"/>
    <property type="match status" value="1"/>
</dbReference>
<proteinExistence type="predicted"/>
<protein>
    <submittedName>
        <fullName evidence="3">MerR family transcriptional regulator</fullName>
    </submittedName>
</protein>
<comment type="caution">
    <text evidence="3">The sequence shown here is derived from an EMBL/GenBank/DDBJ whole genome shotgun (WGS) entry which is preliminary data.</text>
</comment>
<dbReference type="InterPro" id="IPR047057">
    <property type="entry name" value="MerR_fam"/>
</dbReference>
<dbReference type="Gene3D" id="1.10.1660.10">
    <property type="match status" value="1"/>
</dbReference>
<keyword evidence="1" id="KW-0238">DNA-binding</keyword>
<feature type="domain" description="HTH merR-type" evidence="2">
    <location>
        <begin position="28"/>
        <end position="97"/>
    </location>
</feature>
<keyword evidence="4" id="KW-1185">Reference proteome</keyword>
<dbReference type="CDD" id="cd00592">
    <property type="entry name" value="HTH_MerR-like"/>
    <property type="match status" value="1"/>
</dbReference>
<evidence type="ECO:0000259" key="2">
    <source>
        <dbReference type="PROSITE" id="PS50937"/>
    </source>
</evidence>
<dbReference type="GO" id="GO:0003700">
    <property type="term" value="F:DNA-binding transcription factor activity"/>
    <property type="evidence" value="ECO:0007669"/>
    <property type="project" value="InterPro"/>
</dbReference>
<gene>
    <name evidence="3" type="ORF">F8O03_09950</name>
</gene>
<name>A0A7J5B0Z6_9MICO</name>
<evidence type="ECO:0000256" key="1">
    <source>
        <dbReference type="ARBA" id="ARBA00023125"/>
    </source>
</evidence>
<dbReference type="SUPFAM" id="SSF46955">
    <property type="entry name" value="Putative DNA-binding domain"/>
    <property type="match status" value="1"/>
</dbReference>
<dbReference type="OrthoDB" id="4569196at2"/>
<evidence type="ECO:0000313" key="4">
    <source>
        <dbReference type="Proteomes" id="UP000490386"/>
    </source>
</evidence>
<organism evidence="3 4">
    <name type="scientific">Pseudoclavibacter terrae</name>
    <dbReference type="NCBI Taxonomy" id="1530195"/>
    <lineage>
        <taxon>Bacteria</taxon>
        <taxon>Bacillati</taxon>
        <taxon>Actinomycetota</taxon>
        <taxon>Actinomycetes</taxon>
        <taxon>Micrococcales</taxon>
        <taxon>Microbacteriaceae</taxon>
        <taxon>Pseudoclavibacter</taxon>
    </lineage>
</organism>
<dbReference type="PANTHER" id="PTHR30204">
    <property type="entry name" value="REDOX-CYCLING DRUG-SENSING TRANSCRIPTIONAL ACTIVATOR SOXR"/>
    <property type="match status" value="1"/>
</dbReference>
<evidence type="ECO:0000313" key="3">
    <source>
        <dbReference type="EMBL" id="KAB1637540.1"/>
    </source>
</evidence>
<sequence>MAGAARTGPRRRLSVAAVILGAGRKRMVWSTSQLAQLAGTTVNTVRHYHSIGLLAEPERQANGYKRYGVEHLVRVLQVRRLSDLGVSLSKIPDAVAGGDQRELLRELHAELEASIRRLERVRDEVGSLLAHGAPLDTPTGFEGIAEGMTPTDRSLASIFAQVYDDAAMADVKEMFEDGQQRYQDLDAAFEALPADADEEERVALVSQMLPALRENLDRYPWLLTEPRIRQAQPLAESALVESMRALYNEAQLDVLARSMLQVRTQTGQPISVDPGPDGAAPP</sequence>
<dbReference type="Pfam" id="PF13411">
    <property type="entry name" value="MerR_1"/>
    <property type="match status" value="1"/>
</dbReference>
<dbReference type="AlphaFoldDB" id="A0A7J5B0Z6"/>
<dbReference type="Proteomes" id="UP000490386">
    <property type="component" value="Unassembled WGS sequence"/>
</dbReference>